<dbReference type="Proteomes" id="UP000887574">
    <property type="component" value="Unplaced"/>
</dbReference>
<dbReference type="AlphaFoldDB" id="A0A915ETN1"/>
<accession>A0A915ETN1</accession>
<reference evidence="2" key="1">
    <citation type="submission" date="2022-11" db="UniProtKB">
        <authorList>
            <consortium name="WormBaseParasite"/>
        </authorList>
    </citation>
    <scope>IDENTIFICATION</scope>
</reference>
<sequence>MDQADLPVPRICSGFAGPMDSSSISSQQGLTLDMTIKKKSNDEWRQDQKERQIESHGFWVRCTMFKALVEVMLLSSL</sequence>
<dbReference type="WBParaSite" id="jg9401">
    <property type="protein sequence ID" value="jg9401"/>
    <property type="gene ID" value="jg9401"/>
</dbReference>
<name>A0A915ETN1_9BILA</name>
<organism evidence="1 2">
    <name type="scientific">Ditylenchus dipsaci</name>
    <dbReference type="NCBI Taxonomy" id="166011"/>
    <lineage>
        <taxon>Eukaryota</taxon>
        <taxon>Metazoa</taxon>
        <taxon>Ecdysozoa</taxon>
        <taxon>Nematoda</taxon>
        <taxon>Chromadorea</taxon>
        <taxon>Rhabditida</taxon>
        <taxon>Tylenchina</taxon>
        <taxon>Tylenchomorpha</taxon>
        <taxon>Sphaerularioidea</taxon>
        <taxon>Anguinidae</taxon>
        <taxon>Anguininae</taxon>
        <taxon>Ditylenchus</taxon>
    </lineage>
</organism>
<keyword evidence="1" id="KW-1185">Reference proteome</keyword>
<protein>
    <submittedName>
        <fullName evidence="2">Uncharacterized protein</fullName>
    </submittedName>
</protein>
<proteinExistence type="predicted"/>
<evidence type="ECO:0000313" key="1">
    <source>
        <dbReference type="Proteomes" id="UP000887574"/>
    </source>
</evidence>
<evidence type="ECO:0000313" key="2">
    <source>
        <dbReference type="WBParaSite" id="jg9401"/>
    </source>
</evidence>